<dbReference type="GO" id="GO:0046110">
    <property type="term" value="P:xanthine metabolic process"/>
    <property type="evidence" value="ECO:0007669"/>
    <property type="project" value="InterPro"/>
</dbReference>
<evidence type="ECO:0000256" key="2">
    <source>
        <dbReference type="ARBA" id="ARBA00022676"/>
    </source>
</evidence>
<dbReference type="InterPro" id="IPR000836">
    <property type="entry name" value="PRTase_dom"/>
</dbReference>
<sequence length="191" mass="21303">MQRLKEKIEKEGSVQGSDILKVDNFLNHQVDVNFLNEIGLEFARRFQDADISKILTIEASGIAVAAITAQYFKVPVVFAKKTESKNLDQTVYRSEVFSFTKDKTYQIMVSSKYLDSSDRVLIIDDFMANGRAALGLKEIVEQAGSYLVGIGIVIEKGFQPGGKILREAGIRVESLAIIKNMSEGKILFEDE</sequence>
<organism evidence="6">
    <name type="scientific">hydrocarbon metagenome</name>
    <dbReference type="NCBI Taxonomy" id="938273"/>
    <lineage>
        <taxon>unclassified sequences</taxon>
        <taxon>metagenomes</taxon>
        <taxon>ecological metagenomes</taxon>
    </lineage>
</organism>
<keyword evidence="4" id="KW-0660">Purine salvage</keyword>
<evidence type="ECO:0000313" key="6">
    <source>
        <dbReference type="EMBL" id="KUG02559.1"/>
    </source>
</evidence>
<dbReference type="NCBIfam" id="NF006671">
    <property type="entry name" value="PRK09219.1"/>
    <property type="match status" value="1"/>
</dbReference>
<dbReference type="SUPFAM" id="SSF53271">
    <property type="entry name" value="PRTase-like"/>
    <property type="match status" value="1"/>
</dbReference>
<protein>
    <submittedName>
        <fullName evidence="6">Xanthine phosphoribosyltransferase</fullName>
        <ecNumber evidence="6">2.4.2.22</ecNumber>
    </submittedName>
</protein>
<dbReference type="GO" id="GO:0000310">
    <property type="term" value="F:xanthine phosphoribosyltransferase activity"/>
    <property type="evidence" value="ECO:0007669"/>
    <property type="project" value="UniProtKB-EC"/>
</dbReference>
<evidence type="ECO:0000256" key="3">
    <source>
        <dbReference type="ARBA" id="ARBA00022679"/>
    </source>
</evidence>
<dbReference type="Gene3D" id="3.40.50.2020">
    <property type="match status" value="1"/>
</dbReference>
<keyword evidence="3 6" id="KW-0808">Transferase</keyword>
<dbReference type="InterPro" id="IPR029057">
    <property type="entry name" value="PRTase-like"/>
</dbReference>
<gene>
    <name evidence="6" type="ORF">ASZ90_020055</name>
</gene>
<proteinExistence type="inferred from homology"/>
<dbReference type="HAMAP" id="MF_01184">
    <property type="entry name" value="XPRTase"/>
    <property type="match status" value="1"/>
</dbReference>
<dbReference type="GO" id="GO:0006166">
    <property type="term" value="P:purine ribonucleoside salvage"/>
    <property type="evidence" value="ECO:0007669"/>
    <property type="project" value="UniProtKB-KW"/>
</dbReference>
<evidence type="ECO:0000256" key="1">
    <source>
        <dbReference type="ARBA" id="ARBA00022490"/>
    </source>
</evidence>
<accession>A0A0W8E1L0</accession>
<keyword evidence="1" id="KW-0963">Cytoplasm</keyword>
<dbReference type="InterPro" id="IPR050118">
    <property type="entry name" value="Pur/Pyrimidine_PRTase"/>
</dbReference>
<dbReference type="EMBL" id="LNQE01001917">
    <property type="protein sequence ID" value="KUG02559.1"/>
    <property type="molecule type" value="Genomic_DNA"/>
</dbReference>
<keyword evidence="2 6" id="KW-0328">Glycosyltransferase</keyword>
<name>A0A0W8E1L0_9ZZZZ</name>
<dbReference type="NCBIfam" id="TIGR01744">
    <property type="entry name" value="XPRTase"/>
    <property type="match status" value="1"/>
</dbReference>
<dbReference type="InterPro" id="IPR010079">
    <property type="entry name" value="Xanthine_PRibTrfase"/>
</dbReference>
<feature type="domain" description="Phosphoribosyltransferase" evidence="5">
    <location>
        <begin position="51"/>
        <end position="157"/>
    </location>
</feature>
<dbReference type="CDD" id="cd06223">
    <property type="entry name" value="PRTases_typeI"/>
    <property type="match status" value="1"/>
</dbReference>
<dbReference type="Pfam" id="PF00156">
    <property type="entry name" value="Pribosyltran"/>
    <property type="match status" value="1"/>
</dbReference>
<dbReference type="PANTHER" id="PTHR43864:SF1">
    <property type="entry name" value="XANTHINE PHOSPHORIBOSYLTRANSFERASE"/>
    <property type="match status" value="1"/>
</dbReference>
<dbReference type="EC" id="2.4.2.22" evidence="6"/>
<dbReference type="AlphaFoldDB" id="A0A0W8E1L0"/>
<evidence type="ECO:0000256" key="4">
    <source>
        <dbReference type="ARBA" id="ARBA00022726"/>
    </source>
</evidence>
<evidence type="ECO:0000259" key="5">
    <source>
        <dbReference type="Pfam" id="PF00156"/>
    </source>
</evidence>
<comment type="caution">
    <text evidence="6">The sequence shown here is derived from an EMBL/GenBank/DDBJ whole genome shotgun (WGS) entry which is preliminary data.</text>
</comment>
<reference evidence="6" key="1">
    <citation type="journal article" date="2015" name="Proc. Natl. Acad. Sci. U.S.A.">
        <title>Networks of energetic and metabolic interactions define dynamics in microbial communities.</title>
        <authorList>
            <person name="Embree M."/>
            <person name="Liu J.K."/>
            <person name="Al-Bassam M.M."/>
            <person name="Zengler K."/>
        </authorList>
    </citation>
    <scope>NUCLEOTIDE SEQUENCE</scope>
</reference>
<dbReference type="PANTHER" id="PTHR43864">
    <property type="entry name" value="HYPOXANTHINE/GUANINE PHOSPHORIBOSYLTRANSFERASE"/>
    <property type="match status" value="1"/>
</dbReference>